<evidence type="ECO:0000313" key="7">
    <source>
        <dbReference type="Proteomes" id="UP000078541"/>
    </source>
</evidence>
<dbReference type="Gene3D" id="3.30.497.10">
    <property type="entry name" value="Antithrombin, subunit I, domain 2"/>
    <property type="match status" value="2"/>
</dbReference>
<dbReference type="InterPro" id="IPR023796">
    <property type="entry name" value="Serpin_dom"/>
</dbReference>
<accession>A0A151JW12</accession>
<evidence type="ECO:0000256" key="3">
    <source>
        <dbReference type="ARBA" id="ARBA00022900"/>
    </source>
</evidence>
<gene>
    <name evidence="6" type="ORF">ALC56_07491</name>
</gene>
<comment type="similarity">
    <text evidence="1 4">Belongs to the serpin family.</text>
</comment>
<dbReference type="PANTHER" id="PTHR11461">
    <property type="entry name" value="SERINE PROTEASE INHIBITOR, SERPIN"/>
    <property type="match status" value="1"/>
</dbReference>
<dbReference type="PANTHER" id="PTHR11461:SF211">
    <property type="entry name" value="GH10112P-RELATED"/>
    <property type="match status" value="1"/>
</dbReference>
<dbReference type="AlphaFoldDB" id="A0A151JW12"/>
<feature type="domain" description="Serpin" evidence="5">
    <location>
        <begin position="11"/>
        <end position="384"/>
    </location>
</feature>
<dbReference type="KEGG" id="tsep:108749557"/>
<dbReference type="InterPro" id="IPR042178">
    <property type="entry name" value="Serpin_sf_1"/>
</dbReference>
<evidence type="ECO:0000313" key="6">
    <source>
        <dbReference type="EMBL" id="KYN38161.1"/>
    </source>
</evidence>
<evidence type="ECO:0000256" key="2">
    <source>
        <dbReference type="ARBA" id="ARBA00022690"/>
    </source>
</evidence>
<dbReference type="SMART" id="SM00093">
    <property type="entry name" value="SERPIN"/>
    <property type="match status" value="1"/>
</dbReference>
<evidence type="ECO:0000256" key="1">
    <source>
        <dbReference type="ARBA" id="ARBA00009500"/>
    </source>
</evidence>
<organism evidence="6 7">
    <name type="scientific">Trachymyrmex septentrionalis</name>
    <dbReference type="NCBI Taxonomy" id="34720"/>
    <lineage>
        <taxon>Eukaryota</taxon>
        <taxon>Metazoa</taxon>
        <taxon>Ecdysozoa</taxon>
        <taxon>Arthropoda</taxon>
        <taxon>Hexapoda</taxon>
        <taxon>Insecta</taxon>
        <taxon>Pterygota</taxon>
        <taxon>Neoptera</taxon>
        <taxon>Endopterygota</taxon>
        <taxon>Hymenoptera</taxon>
        <taxon>Apocrita</taxon>
        <taxon>Aculeata</taxon>
        <taxon>Formicoidea</taxon>
        <taxon>Formicidae</taxon>
        <taxon>Myrmicinae</taxon>
        <taxon>Trachymyrmex</taxon>
    </lineage>
</organism>
<dbReference type="GO" id="GO:0005615">
    <property type="term" value="C:extracellular space"/>
    <property type="evidence" value="ECO:0007669"/>
    <property type="project" value="InterPro"/>
</dbReference>
<keyword evidence="3" id="KW-0722">Serine protease inhibitor</keyword>
<evidence type="ECO:0000259" key="5">
    <source>
        <dbReference type="SMART" id="SM00093"/>
    </source>
</evidence>
<protein>
    <submittedName>
        <fullName evidence="6">Serpin B3</fullName>
    </submittedName>
</protein>
<evidence type="ECO:0000256" key="4">
    <source>
        <dbReference type="RuleBase" id="RU000411"/>
    </source>
</evidence>
<dbReference type="GO" id="GO:0004867">
    <property type="term" value="F:serine-type endopeptidase inhibitor activity"/>
    <property type="evidence" value="ECO:0007669"/>
    <property type="project" value="UniProtKB-KW"/>
</dbReference>
<proteinExistence type="inferred from homology"/>
<dbReference type="InterPro" id="IPR000215">
    <property type="entry name" value="Serpin_fam"/>
</dbReference>
<sequence>MLTDARFKFALECLKKCIMMEPKTNFFFSPHLLYHSLLLAYFGALYDLEFTLGQILYIPDSTSKRTVEEYYKNGGVNDFCYIKNGSENSYTCRIYYKIIIDSSKGLFIDTLNLHAATNAVKECNFKIAPYLVRDFINNIVTCTTQNCIKNLLPPFSIDEDTEIIMLNTIYFEGQFDQDYNVEVHNDDKDIGILAKHINYSFDQLDVIITEVPCKENMISTFYFYPSYQSELENNLIEVQKVIKLIEQLTTEEGSRELRKLLDNGIQEMSMVFPFVISNTTIECDVPICKLLDMLGIPDFTPDLSTAELHDYSESVKLGDVMHRVSVNLKDNNIMASASNVMFTYNMCKHEQKMPEIVNVKFPCICLVYDRSHHNILFCGMLWES</sequence>
<reference evidence="6 7" key="1">
    <citation type="submission" date="2016-03" db="EMBL/GenBank/DDBJ databases">
        <title>Trachymyrmex septentrionalis WGS genome.</title>
        <authorList>
            <person name="Nygaard S."/>
            <person name="Hu H."/>
            <person name="Boomsma J."/>
            <person name="Zhang G."/>
        </authorList>
    </citation>
    <scope>NUCLEOTIDE SEQUENCE [LARGE SCALE GENOMIC DNA]</scope>
    <source>
        <strain evidence="6">Tsep2-gDNA-1</strain>
        <tissue evidence="6">Whole body</tissue>
    </source>
</reference>
<keyword evidence="7" id="KW-1185">Reference proteome</keyword>
<dbReference type="STRING" id="34720.A0A151JW12"/>
<keyword evidence="2" id="KW-0646">Protease inhibitor</keyword>
<dbReference type="Proteomes" id="UP000078541">
    <property type="component" value="Unassembled WGS sequence"/>
</dbReference>
<dbReference type="SUPFAM" id="SSF56574">
    <property type="entry name" value="Serpins"/>
    <property type="match status" value="1"/>
</dbReference>
<dbReference type="Pfam" id="PF00079">
    <property type="entry name" value="Serpin"/>
    <property type="match status" value="1"/>
</dbReference>
<dbReference type="InterPro" id="IPR036186">
    <property type="entry name" value="Serpin_sf"/>
</dbReference>
<name>A0A151JW12_9HYME</name>
<dbReference type="EMBL" id="KQ981676">
    <property type="protein sequence ID" value="KYN38161.1"/>
    <property type="molecule type" value="Genomic_DNA"/>
</dbReference>
<dbReference type="OrthoDB" id="7552414at2759"/>